<protein>
    <recommendedName>
        <fullName evidence="9">Superoxide dismutase [Cu-Zn]</fullName>
        <ecNumber evidence="9">1.15.1.1</ecNumber>
    </recommendedName>
</protein>
<dbReference type="STRING" id="7209.A0A1I7W3H4"/>
<evidence type="ECO:0000256" key="8">
    <source>
        <dbReference type="ARBA" id="ARBA00049204"/>
    </source>
</evidence>
<keyword evidence="6 9" id="KW-0186">Copper</keyword>
<dbReference type="InterPro" id="IPR001424">
    <property type="entry name" value="SOD_Cu_Zn_dom"/>
</dbReference>
<dbReference type="FunFam" id="2.60.40.200:FF:000003">
    <property type="entry name" value="Superoxide dismutase [Cu-Zn], chloroplastic"/>
    <property type="match status" value="1"/>
</dbReference>
<name>A0A1I7W3H4_LOALO</name>
<dbReference type="SUPFAM" id="SSF49329">
    <property type="entry name" value="Cu,Zn superoxide dismutase-like"/>
    <property type="match status" value="1"/>
</dbReference>
<proteinExistence type="inferred from homology"/>
<evidence type="ECO:0000256" key="7">
    <source>
        <dbReference type="ARBA" id="ARBA00023157"/>
    </source>
</evidence>
<reference evidence="12" key="2">
    <citation type="submission" date="2016-11" db="UniProtKB">
        <authorList>
            <consortium name="WormBaseParasite"/>
        </authorList>
    </citation>
    <scope>IDENTIFICATION</scope>
</reference>
<evidence type="ECO:0000256" key="6">
    <source>
        <dbReference type="ARBA" id="ARBA00023008"/>
    </source>
</evidence>
<keyword evidence="5 9" id="KW-0560">Oxidoreductase</keyword>
<comment type="cofactor">
    <cofactor evidence="9">
        <name>Zn(2+)</name>
        <dbReference type="ChEBI" id="CHEBI:29105"/>
    </cofactor>
    <text evidence="9">Binds 1 zinc ion per subunit.</text>
</comment>
<dbReference type="Pfam" id="PF00080">
    <property type="entry name" value="Sod_Cu"/>
    <property type="match status" value="1"/>
</dbReference>
<dbReference type="eggNOG" id="KOG0441">
    <property type="taxonomic scope" value="Eukaryota"/>
</dbReference>
<reference evidence="11" key="1">
    <citation type="submission" date="2012-04" db="EMBL/GenBank/DDBJ databases">
        <title>The Genome Sequence of Loa loa.</title>
        <authorList>
            <consortium name="The Broad Institute Genome Sequencing Platform"/>
            <consortium name="Broad Institute Genome Sequencing Center for Infectious Disease"/>
            <person name="Nutman T.B."/>
            <person name="Fink D.L."/>
            <person name="Russ C."/>
            <person name="Young S."/>
            <person name="Zeng Q."/>
            <person name="Gargeya S."/>
            <person name="Alvarado L."/>
            <person name="Berlin A."/>
            <person name="Chapman S.B."/>
            <person name="Chen Z."/>
            <person name="Freedman E."/>
            <person name="Gellesch M."/>
            <person name="Goldberg J."/>
            <person name="Griggs A."/>
            <person name="Gujja S."/>
            <person name="Heilman E.R."/>
            <person name="Heiman D."/>
            <person name="Howarth C."/>
            <person name="Mehta T."/>
            <person name="Neiman D."/>
            <person name="Pearson M."/>
            <person name="Roberts A."/>
            <person name="Saif S."/>
            <person name="Shea T."/>
            <person name="Shenoy N."/>
            <person name="Sisk P."/>
            <person name="Stolte C."/>
            <person name="Sykes S."/>
            <person name="White J."/>
            <person name="Yandava C."/>
            <person name="Haas B."/>
            <person name="Henn M.R."/>
            <person name="Nusbaum C."/>
            <person name="Birren B."/>
        </authorList>
    </citation>
    <scope>NUCLEOTIDE SEQUENCE [LARGE SCALE GENOMIC DNA]</scope>
</reference>
<evidence type="ECO:0000259" key="10">
    <source>
        <dbReference type="Pfam" id="PF00080"/>
    </source>
</evidence>
<keyword evidence="7" id="KW-1015">Disulfide bond</keyword>
<dbReference type="GO" id="GO:0004784">
    <property type="term" value="F:superoxide dismutase activity"/>
    <property type="evidence" value="ECO:0007669"/>
    <property type="project" value="UniProtKB-EC"/>
</dbReference>
<dbReference type="InterPro" id="IPR018152">
    <property type="entry name" value="SOD_Cu/Zn_BS"/>
</dbReference>
<dbReference type="GO" id="GO:0005507">
    <property type="term" value="F:copper ion binding"/>
    <property type="evidence" value="ECO:0007669"/>
    <property type="project" value="InterPro"/>
</dbReference>
<keyword evidence="11" id="KW-1185">Reference proteome</keyword>
<evidence type="ECO:0000256" key="2">
    <source>
        <dbReference type="ARBA" id="ARBA00022723"/>
    </source>
</evidence>
<evidence type="ECO:0000256" key="4">
    <source>
        <dbReference type="ARBA" id="ARBA00022862"/>
    </source>
</evidence>
<feature type="domain" description="Superoxide dismutase copper/zinc binding" evidence="10">
    <location>
        <begin position="61"/>
        <end position="187"/>
    </location>
</feature>
<evidence type="ECO:0000256" key="5">
    <source>
        <dbReference type="ARBA" id="ARBA00023002"/>
    </source>
</evidence>
<dbReference type="EC" id="1.15.1.1" evidence="9"/>
<evidence type="ECO:0000313" key="11">
    <source>
        <dbReference type="Proteomes" id="UP000095285"/>
    </source>
</evidence>
<comment type="similarity">
    <text evidence="1 9">Belongs to the Cu-Zn superoxide dismutase family.</text>
</comment>
<dbReference type="PROSITE" id="PS00332">
    <property type="entry name" value="SOD_CU_ZN_2"/>
    <property type="match status" value="1"/>
</dbReference>
<dbReference type="Proteomes" id="UP000095285">
    <property type="component" value="Unassembled WGS sequence"/>
</dbReference>
<evidence type="ECO:0000256" key="9">
    <source>
        <dbReference type="RuleBase" id="RU000393"/>
    </source>
</evidence>
<dbReference type="PRINTS" id="PR00068">
    <property type="entry name" value="CUZNDISMTASE"/>
</dbReference>
<sequence length="193" mass="20452">ISSFREIVCVPNKSLDIFYASNKSVEIVCAPNESLDIFYASNKSVEIVCAPNENLEIDNKDLPTIINGEIKGLTPGLHGFHVHEYGDTTNGCISAGAHFNPCNKTHGGPTDEVKHIGDLGNIEAGYDGIARVNITTKHAKLLGPLSIIGRSIIVHADQDDFGRGVGNAMQESLKTGNAGKRVACGIIGIAADN</sequence>
<keyword evidence="3 9" id="KW-0862">Zinc</keyword>
<dbReference type="WBParaSite" id="EN70_9247">
    <property type="protein sequence ID" value="EN70_9247"/>
    <property type="gene ID" value="EN70_9247"/>
</dbReference>
<dbReference type="InterPro" id="IPR024134">
    <property type="entry name" value="SOD_Cu/Zn_/chaperone"/>
</dbReference>
<evidence type="ECO:0000256" key="1">
    <source>
        <dbReference type="ARBA" id="ARBA00010457"/>
    </source>
</evidence>
<dbReference type="Gene3D" id="2.60.40.200">
    <property type="entry name" value="Superoxide dismutase, copper/zinc binding domain"/>
    <property type="match status" value="1"/>
</dbReference>
<dbReference type="AlphaFoldDB" id="A0A1I7W3H4"/>
<comment type="catalytic activity">
    <reaction evidence="8 9">
        <text>2 superoxide + 2 H(+) = H2O2 + O2</text>
        <dbReference type="Rhea" id="RHEA:20696"/>
        <dbReference type="ChEBI" id="CHEBI:15378"/>
        <dbReference type="ChEBI" id="CHEBI:15379"/>
        <dbReference type="ChEBI" id="CHEBI:16240"/>
        <dbReference type="ChEBI" id="CHEBI:18421"/>
        <dbReference type="EC" id="1.15.1.1"/>
    </reaction>
</comment>
<dbReference type="PROSITE" id="PS00087">
    <property type="entry name" value="SOD_CU_ZN_1"/>
    <property type="match status" value="1"/>
</dbReference>
<organism evidence="11 12">
    <name type="scientific">Loa loa</name>
    <name type="common">Eye worm</name>
    <name type="synonym">Filaria loa</name>
    <dbReference type="NCBI Taxonomy" id="7209"/>
    <lineage>
        <taxon>Eukaryota</taxon>
        <taxon>Metazoa</taxon>
        <taxon>Ecdysozoa</taxon>
        <taxon>Nematoda</taxon>
        <taxon>Chromadorea</taxon>
        <taxon>Rhabditida</taxon>
        <taxon>Spirurina</taxon>
        <taxon>Spiruromorpha</taxon>
        <taxon>Filarioidea</taxon>
        <taxon>Onchocercidae</taxon>
        <taxon>Loa</taxon>
    </lineage>
</organism>
<dbReference type="CDD" id="cd00305">
    <property type="entry name" value="Cu-Zn_Superoxide_Dismutase"/>
    <property type="match status" value="1"/>
</dbReference>
<comment type="cofactor">
    <cofactor evidence="9">
        <name>Cu cation</name>
        <dbReference type="ChEBI" id="CHEBI:23378"/>
    </cofactor>
    <text evidence="9">Binds 1 copper ion per subunit.</text>
</comment>
<keyword evidence="4" id="KW-0049">Antioxidant</keyword>
<evidence type="ECO:0000256" key="3">
    <source>
        <dbReference type="ARBA" id="ARBA00022833"/>
    </source>
</evidence>
<dbReference type="PANTHER" id="PTHR10003">
    <property type="entry name" value="SUPEROXIDE DISMUTASE CU-ZN -RELATED"/>
    <property type="match status" value="1"/>
</dbReference>
<accession>A0A1I7W3H4</accession>
<comment type="function">
    <text evidence="9">Destroys radicals which are normally produced within the cells and which are toxic to biological systems.</text>
</comment>
<keyword evidence="2 9" id="KW-0479">Metal-binding</keyword>
<dbReference type="InterPro" id="IPR036423">
    <property type="entry name" value="SOD-like_Cu/Zn_dom_sf"/>
</dbReference>
<evidence type="ECO:0000313" key="12">
    <source>
        <dbReference type="WBParaSite" id="EN70_9247"/>
    </source>
</evidence>